<dbReference type="PATRIC" id="fig|1229276.3.peg.2799"/>
<evidence type="ECO:0008006" key="4">
    <source>
        <dbReference type="Google" id="ProtNLM"/>
    </source>
</evidence>
<feature type="transmembrane region" description="Helical" evidence="1">
    <location>
        <begin position="47"/>
        <end position="68"/>
    </location>
</feature>
<evidence type="ECO:0000313" key="2">
    <source>
        <dbReference type="EMBL" id="KGE13529.1"/>
    </source>
</evidence>
<protein>
    <recommendedName>
        <fullName evidence="4">Transmembrane protein</fullName>
    </recommendedName>
</protein>
<feature type="transmembrane region" description="Helical" evidence="1">
    <location>
        <begin position="121"/>
        <end position="143"/>
    </location>
</feature>
<keyword evidence="1" id="KW-0812">Transmembrane</keyword>
<reference evidence="3" key="1">
    <citation type="submission" date="2014-04" db="EMBL/GenBank/DDBJ databases">
        <title>Whole-Genome optical mapping and complete genome sequence of Sphingobacterium deserti sp. nov., a new spaces isolated from desert in the west of China.</title>
        <authorList>
            <person name="Teng C."/>
            <person name="Zhou Z."/>
            <person name="Li X."/>
            <person name="Chen M."/>
            <person name="Lin M."/>
            <person name="Wang L."/>
            <person name="Su S."/>
            <person name="Zhang C."/>
            <person name="Zhang W."/>
        </authorList>
    </citation>
    <scope>NUCLEOTIDE SEQUENCE [LARGE SCALE GENOMIC DNA]</scope>
    <source>
        <strain evidence="3">ACCC05744</strain>
    </source>
</reference>
<evidence type="ECO:0000313" key="3">
    <source>
        <dbReference type="Proteomes" id="UP000031802"/>
    </source>
</evidence>
<evidence type="ECO:0000256" key="1">
    <source>
        <dbReference type="SAM" id="Phobius"/>
    </source>
</evidence>
<proteinExistence type="predicted"/>
<keyword evidence="1" id="KW-0472">Membrane</keyword>
<accession>A0A0B8T6B5</accession>
<feature type="transmembrane region" description="Helical" evidence="1">
    <location>
        <begin position="89"/>
        <end position="109"/>
    </location>
</feature>
<dbReference type="EMBL" id="JJMU01000049">
    <property type="protein sequence ID" value="KGE13529.1"/>
    <property type="molecule type" value="Genomic_DNA"/>
</dbReference>
<dbReference type="STRING" id="1229276.DI53_2717"/>
<reference evidence="2 3" key="2">
    <citation type="journal article" date="2015" name="PLoS ONE">
        <title>Whole-Genome Optical Mapping and Finished Genome Sequence of Sphingobacterium deserti sp. nov., a New Species Isolated from the Western Desert of China.</title>
        <authorList>
            <person name="Teng C."/>
            <person name="Zhou Z."/>
            <person name="Molnar I."/>
            <person name="Li X."/>
            <person name="Tang R."/>
            <person name="Chen M."/>
            <person name="Wang L."/>
            <person name="Su S."/>
            <person name="Zhang W."/>
            <person name="Lin M."/>
        </authorList>
    </citation>
    <scope>NUCLEOTIDE SEQUENCE [LARGE SCALE GENOMIC DNA]</scope>
    <source>
        <strain evidence="3">ACCC05744</strain>
    </source>
</reference>
<keyword evidence="3" id="KW-1185">Reference proteome</keyword>
<name>A0A0B8T6B5_9SPHI</name>
<dbReference type="Proteomes" id="UP000031802">
    <property type="component" value="Unassembled WGS sequence"/>
</dbReference>
<comment type="caution">
    <text evidence="2">The sequence shown here is derived from an EMBL/GenBank/DDBJ whole genome shotgun (WGS) entry which is preliminary data.</text>
</comment>
<gene>
    <name evidence="2" type="ORF">DI53_2717</name>
</gene>
<keyword evidence="1" id="KW-1133">Transmembrane helix</keyword>
<dbReference type="AlphaFoldDB" id="A0A0B8T6B5"/>
<sequence length="391" mass="45195">MLTKYCTDYFMKFSYVFLLAFLLALLINLTASAGTLAQPLRSFRFWLATVLTTGALTGYALWISYIRIHFSPHSNGKFTRFKKWNASPLYFLFALTPIYVVHLTMIAIIGEALDIVQDIVLHYLLYYMPTIVVVTVFYAFTLLHRHKLGLLYHVPLLKGENSSTSEHRVENFASKQQRMNMQAERVADLLPRPLEQRPVDTYPDQGPATVEQGLHKLVDLEEMQESQVLPFDKTDRSRFDNESYPQNLYYYLIEKGGAKLSMLGAAPRFLDIVFINSASRWRYVILRNGEKLQADAVLGQLKKRELDKWMLKISANIYVNMLLVIYPLNKKANQLELQPDIVAALLEKYSLVDQRKLLKIGRGMPKDILEKFLVNVRTMDHKGWNDFIPLT</sequence>
<organism evidence="2 3">
    <name type="scientific">Sphingobacterium deserti</name>
    <dbReference type="NCBI Taxonomy" id="1229276"/>
    <lineage>
        <taxon>Bacteria</taxon>
        <taxon>Pseudomonadati</taxon>
        <taxon>Bacteroidota</taxon>
        <taxon>Sphingobacteriia</taxon>
        <taxon>Sphingobacteriales</taxon>
        <taxon>Sphingobacteriaceae</taxon>
        <taxon>Sphingobacterium</taxon>
    </lineage>
</organism>